<dbReference type="RefSeq" id="WP_166947541.1">
    <property type="nucleotide sequence ID" value="NZ_JAASQI010000001.1"/>
</dbReference>
<dbReference type="SUPFAM" id="SSF51412">
    <property type="entry name" value="Inosine monophosphate dehydrogenase (IMPDH)"/>
    <property type="match status" value="1"/>
</dbReference>
<dbReference type="CDD" id="cd04730">
    <property type="entry name" value="NPD_like"/>
    <property type="match status" value="1"/>
</dbReference>
<evidence type="ECO:0000256" key="9">
    <source>
        <dbReference type="ARBA" id="ARBA00049401"/>
    </source>
</evidence>
<proteinExistence type="inferred from homology"/>
<dbReference type="InterPro" id="IPR004136">
    <property type="entry name" value="NMO"/>
</dbReference>
<keyword evidence="6 10" id="KW-0560">Oxidoreductase</keyword>
<evidence type="ECO:0000256" key="5">
    <source>
        <dbReference type="ARBA" id="ARBA00022643"/>
    </source>
</evidence>
<name>A0ABX0UTF3_9HYPH</name>
<protein>
    <recommendedName>
        <fullName evidence="8">Propionate 3-nitronate monooxygenase</fullName>
    </recommendedName>
</protein>
<dbReference type="PANTHER" id="PTHR42747:SF3">
    <property type="entry name" value="NITRONATE MONOOXYGENASE-RELATED"/>
    <property type="match status" value="1"/>
</dbReference>
<organism evidence="10 11">
    <name type="scientific">Pseudochelatococcus lubricantis</name>
    <dbReference type="NCBI Taxonomy" id="1538102"/>
    <lineage>
        <taxon>Bacteria</taxon>
        <taxon>Pseudomonadati</taxon>
        <taxon>Pseudomonadota</taxon>
        <taxon>Alphaproteobacteria</taxon>
        <taxon>Hyphomicrobiales</taxon>
        <taxon>Chelatococcaceae</taxon>
        <taxon>Pseudochelatococcus</taxon>
    </lineage>
</organism>
<evidence type="ECO:0000256" key="8">
    <source>
        <dbReference type="ARBA" id="ARBA00031155"/>
    </source>
</evidence>
<comment type="caution">
    <text evidence="10">The sequence shown here is derived from an EMBL/GenBank/DDBJ whole genome shotgun (WGS) entry which is preliminary data.</text>
</comment>
<reference evidence="10 11" key="1">
    <citation type="submission" date="2020-03" db="EMBL/GenBank/DDBJ databases">
        <title>Genomic Encyclopedia of Type Strains, Phase IV (KMG-IV): sequencing the most valuable type-strain genomes for metagenomic binning, comparative biology and taxonomic classification.</title>
        <authorList>
            <person name="Goeker M."/>
        </authorList>
    </citation>
    <scope>NUCLEOTIDE SEQUENCE [LARGE SCALE GENOMIC DNA]</scope>
    <source>
        <strain evidence="10 11">DSM 103870</strain>
    </source>
</reference>
<evidence type="ECO:0000256" key="6">
    <source>
        <dbReference type="ARBA" id="ARBA00023002"/>
    </source>
</evidence>
<dbReference type="GO" id="GO:0018580">
    <property type="term" value="F:nitronate monooxygenase activity"/>
    <property type="evidence" value="ECO:0007669"/>
    <property type="project" value="UniProtKB-EC"/>
</dbReference>
<keyword evidence="5" id="KW-0288">FMN</keyword>
<evidence type="ECO:0000313" key="11">
    <source>
        <dbReference type="Proteomes" id="UP001429580"/>
    </source>
</evidence>
<sequence length="359" mass="35940">MSLLDRLNLSYPIVQAPMAGVSTPALAAAVSEAGGLGSIGVGATDAAGARAMIAEVRQRTARAFNVNVFVHAPARADAVREAAWIEALAPLFARFGAEPPRGLREIYRSFAGDDAMLAALVELAPPVVSFHFGLPAAPRIAALKAAGCILLSTATNLAEAEAARRAGIDAVVAQGFEAGGHRGVFDPAAPDEQAGVLPLTRLLAARAGLPVIAAGGIMDGRGIAAALDLGAVAAQLGTAFVACPESAADAAYRAALAAAPGTVMTDAISGRAARSLRNGFTAWAEAHAALARPDYPIAYDAGKALNAAAKAAGENGFGAQWAGQGAGLSRALPAAELVATLAVELAAVRERSSVAEAAS</sequence>
<evidence type="ECO:0000256" key="3">
    <source>
        <dbReference type="ARBA" id="ARBA00022575"/>
    </source>
</evidence>
<accession>A0ABX0UTF3</accession>
<keyword evidence="11" id="KW-1185">Reference proteome</keyword>
<dbReference type="InterPro" id="IPR013785">
    <property type="entry name" value="Aldolase_TIM"/>
</dbReference>
<evidence type="ECO:0000313" key="10">
    <source>
        <dbReference type="EMBL" id="NIJ56237.1"/>
    </source>
</evidence>
<comment type="similarity">
    <text evidence="2">Belongs to the nitronate monooxygenase family. NMO class I subfamily.</text>
</comment>
<keyword evidence="3" id="KW-0216">Detoxification</keyword>
<gene>
    <name evidence="10" type="ORF">FHS82_000050</name>
</gene>
<keyword evidence="4" id="KW-0285">Flavoprotein</keyword>
<evidence type="ECO:0000256" key="1">
    <source>
        <dbReference type="ARBA" id="ARBA00001917"/>
    </source>
</evidence>
<dbReference type="Proteomes" id="UP001429580">
    <property type="component" value="Unassembled WGS sequence"/>
</dbReference>
<dbReference type="PANTHER" id="PTHR42747">
    <property type="entry name" value="NITRONATE MONOOXYGENASE-RELATED"/>
    <property type="match status" value="1"/>
</dbReference>
<comment type="catalytic activity">
    <reaction evidence="9">
        <text>3 propionate 3-nitronate + 3 O2 + H2O = 3 3-oxopropanoate + 2 nitrate + nitrite + H2O2 + 3 H(+)</text>
        <dbReference type="Rhea" id="RHEA:57332"/>
        <dbReference type="ChEBI" id="CHEBI:15377"/>
        <dbReference type="ChEBI" id="CHEBI:15378"/>
        <dbReference type="ChEBI" id="CHEBI:15379"/>
        <dbReference type="ChEBI" id="CHEBI:16240"/>
        <dbReference type="ChEBI" id="CHEBI:16301"/>
        <dbReference type="ChEBI" id="CHEBI:17632"/>
        <dbReference type="ChEBI" id="CHEBI:33190"/>
        <dbReference type="ChEBI" id="CHEBI:136067"/>
    </reaction>
</comment>
<dbReference type="Pfam" id="PF03060">
    <property type="entry name" value="NMO"/>
    <property type="match status" value="1"/>
</dbReference>
<evidence type="ECO:0000256" key="2">
    <source>
        <dbReference type="ARBA" id="ARBA00009881"/>
    </source>
</evidence>
<keyword evidence="7 10" id="KW-0503">Monooxygenase</keyword>
<dbReference type="EMBL" id="JAASQI010000001">
    <property type="protein sequence ID" value="NIJ56237.1"/>
    <property type="molecule type" value="Genomic_DNA"/>
</dbReference>
<dbReference type="Gene3D" id="3.20.20.70">
    <property type="entry name" value="Aldolase class I"/>
    <property type="match status" value="1"/>
</dbReference>
<evidence type="ECO:0000256" key="4">
    <source>
        <dbReference type="ARBA" id="ARBA00022630"/>
    </source>
</evidence>
<evidence type="ECO:0000256" key="7">
    <source>
        <dbReference type="ARBA" id="ARBA00023033"/>
    </source>
</evidence>
<comment type="cofactor">
    <cofactor evidence="1">
        <name>FMN</name>
        <dbReference type="ChEBI" id="CHEBI:58210"/>
    </cofactor>
</comment>